<evidence type="ECO:0000313" key="5">
    <source>
        <dbReference type="Proteomes" id="UP000031419"/>
    </source>
</evidence>
<accession>A0A073AX19</accession>
<dbReference type="SUPFAM" id="SSF52091">
    <property type="entry name" value="SpoIIaa-like"/>
    <property type="match status" value="1"/>
</dbReference>
<sequence length="152" mass="16770">MIVSRSSMSRAAAWAPASTIIAPRTSEDAPVPRTRHASLRLSVEWPYPGIVVVRIDGEVDLATVPRLTELVRQRLKAAQLHAIIIDLSEVTFASSTAVELLLHAQRRAEQRGIPMLVVPGNGPVRRLLRMTGLEYRFTYRNTAAEAVAEAHL</sequence>
<dbReference type="STRING" id="28042.GU90_12945"/>
<dbReference type="CDD" id="cd07043">
    <property type="entry name" value="STAS_anti-anti-sigma_factors"/>
    <property type="match status" value="1"/>
</dbReference>
<gene>
    <name evidence="4" type="ORF">GU90_12945</name>
</gene>
<dbReference type="AlphaFoldDB" id="A0A073AX19"/>
<dbReference type="eggNOG" id="COG1366">
    <property type="taxonomic scope" value="Bacteria"/>
</dbReference>
<protein>
    <recommendedName>
        <fullName evidence="2">Anti-sigma factor antagonist</fullName>
    </recommendedName>
</protein>
<evidence type="ECO:0000256" key="1">
    <source>
        <dbReference type="ARBA" id="ARBA00009013"/>
    </source>
</evidence>
<keyword evidence="5" id="KW-1185">Reference proteome</keyword>
<reference evidence="4 5" key="1">
    <citation type="submission" date="2014-06" db="EMBL/GenBank/DDBJ databases">
        <title>Saccharopolyspora rectivirgula DSM-43113 Genome sequencing.</title>
        <authorList>
            <person name="Barrera C."/>
            <person name="Millon L."/>
            <person name="Rognon B."/>
            <person name="Zaugg C."/>
            <person name="Monod M."/>
        </authorList>
    </citation>
    <scope>NUCLEOTIDE SEQUENCE [LARGE SCALE GENOMIC DNA]</scope>
    <source>
        <strain evidence="4 5">DSM 43113</strain>
    </source>
</reference>
<dbReference type="GO" id="GO:0043856">
    <property type="term" value="F:anti-sigma factor antagonist activity"/>
    <property type="evidence" value="ECO:0007669"/>
    <property type="project" value="InterPro"/>
</dbReference>
<dbReference type="RefSeq" id="WP_029720655.1">
    <property type="nucleotide sequence ID" value="NZ_JNVU01000031.1"/>
</dbReference>
<dbReference type="PROSITE" id="PS50801">
    <property type="entry name" value="STAS"/>
    <property type="match status" value="1"/>
</dbReference>
<comment type="similarity">
    <text evidence="1 2">Belongs to the anti-sigma-factor antagonist family.</text>
</comment>
<dbReference type="EMBL" id="JNVU01000031">
    <property type="protein sequence ID" value="KEI43881.1"/>
    <property type="molecule type" value="Genomic_DNA"/>
</dbReference>
<dbReference type="InterPro" id="IPR002645">
    <property type="entry name" value="STAS_dom"/>
</dbReference>
<dbReference type="PANTHER" id="PTHR33495:SF2">
    <property type="entry name" value="ANTI-SIGMA FACTOR ANTAGONIST TM_1081-RELATED"/>
    <property type="match status" value="1"/>
</dbReference>
<dbReference type="PANTHER" id="PTHR33495">
    <property type="entry name" value="ANTI-SIGMA FACTOR ANTAGONIST TM_1081-RELATED-RELATED"/>
    <property type="match status" value="1"/>
</dbReference>
<dbReference type="Gene3D" id="3.30.750.24">
    <property type="entry name" value="STAS domain"/>
    <property type="match status" value="1"/>
</dbReference>
<dbReference type="InterPro" id="IPR036513">
    <property type="entry name" value="STAS_dom_sf"/>
</dbReference>
<evidence type="ECO:0000259" key="3">
    <source>
        <dbReference type="PROSITE" id="PS50801"/>
    </source>
</evidence>
<proteinExistence type="inferred from homology"/>
<dbReference type="InterPro" id="IPR003658">
    <property type="entry name" value="Anti-sigma_ant"/>
</dbReference>
<feature type="domain" description="STAS" evidence="3">
    <location>
        <begin position="48"/>
        <end position="150"/>
    </location>
</feature>
<dbReference type="Pfam" id="PF01740">
    <property type="entry name" value="STAS"/>
    <property type="match status" value="1"/>
</dbReference>
<comment type="caution">
    <text evidence="4">The sequence shown here is derived from an EMBL/GenBank/DDBJ whole genome shotgun (WGS) entry which is preliminary data.</text>
</comment>
<evidence type="ECO:0000313" key="4">
    <source>
        <dbReference type="EMBL" id="KEI43881.1"/>
    </source>
</evidence>
<name>A0A073AX19_9PSEU</name>
<dbReference type="Proteomes" id="UP000031419">
    <property type="component" value="Unassembled WGS sequence"/>
</dbReference>
<dbReference type="NCBIfam" id="TIGR00377">
    <property type="entry name" value="ant_ant_sig"/>
    <property type="match status" value="1"/>
</dbReference>
<organism evidence="4 5">
    <name type="scientific">Saccharopolyspora rectivirgula</name>
    <dbReference type="NCBI Taxonomy" id="28042"/>
    <lineage>
        <taxon>Bacteria</taxon>
        <taxon>Bacillati</taxon>
        <taxon>Actinomycetota</taxon>
        <taxon>Actinomycetes</taxon>
        <taxon>Pseudonocardiales</taxon>
        <taxon>Pseudonocardiaceae</taxon>
        <taxon>Saccharopolyspora</taxon>
    </lineage>
</organism>
<evidence type="ECO:0000256" key="2">
    <source>
        <dbReference type="RuleBase" id="RU003749"/>
    </source>
</evidence>